<organism evidence="1 2">
    <name type="scientific">Spiromyces aspiralis</name>
    <dbReference type="NCBI Taxonomy" id="68401"/>
    <lineage>
        <taxon>Eukaryota</taxon>
        <taxon>Fungi</taxon>
        <taxon>Fungi incertae sedis</taxon>
        <taxon>Zoopagomycota</taxon>
        <taxon>Kickxellomycotina</taxon>
        <taxon>Kickxellomycetes</taxon>
        <taxon>Kickxellales</taxon>
        <taxon>Kickxellaceae</taxon>
        <taxon>Spiromyces</taxon>
    </lineage>
</organism>
<feature type="non-terminal residue" evidence="1">
    <location>
        <position position="155"/>
    </location>
</feature>
<keyword evidence="1" id="KW-0378">Hydrolase</keyword>
<proteinExistence type="predicted"/>
<name>A0ACC1HM91_9FUNG</name>
<keyword evidence="2" id="KW-1185">Reference proteome</keyword>
<dbReference type="EC" id="3.4.25.1" evidence="1"/>
<accession>A0ACC1HM91</accession>
<reference evidence="1" key="1">
    <citation type="submission" date="2022-06" db="EMBL/GenBank/DDBJ databases">
        <title>Phylogenomic reconstructions and comparative analyses of Kickxellomycotina fungi.</title>
        <authorList>
            <person name="Reynolds N.K."/>
            <person name="Stajich J.E."/>
            <person name="Barry K."/>
            <person name="Grigoriev I.V."/>
            <person name="Crous P."/>
            <person name="Smith M.E."/>
        </authorList>
    </citation>
    <scope>NUCLEOTIDE SEQUENCE</scope>
    <source>
        <strain evidence="1">RSA 2271</strain>
    </source>
</reference>
<protein>
    <submittedName>
        <fullName evidence="1">Proteasome subunit alpha type-2</fullName>
        <ecNumber evidence="1">3.4.25.1</ecNumber>
    </submittedName>
</protein>
<gene>
    <name evidence="1" type="primary">PRE8_3</name>
    <name evidence="1" type="ORF">EV182_008115</name>
</gene>
<dbReference type="EMBL" id="JAMZIH010004037">
    <property type="protein sequence ID" value="KAJ1676481.1"/>
    <property type="molecule type" value="Genomic_DNA"/>
</dbReference>
<evidence type="ECO:0000313" key="1">
    <source>
        <dbReference type="EMBL" id="KAJ1676481.1"/>
    </source>
</evidence>
<keyword evidence="1" id="KW-0647">Proteasome</keyword>
<evidence type="ECO:0000313" key="2">
    <source>
        <dbReference type="Proteomes" id="UP001145114"/>
    </source>
</evidence>
<comment type="caution">
    <text evidence="1">The sequence shown here is derived from an EMBL/GenBank/DDBJ whole genome shotgun (WGS) entry which is preliminary data.</text>
</comment>
<dbReference type="Proteomes" id="UP001145114">
    <property type="component" value="Unassembled WGS sequence"/>
</dbReference>
<sequence>MVYSGLSPDFRVIVSKARKIAQEYKFEMGEYPPAIVMVKKIASVCQEFTQMGGVRPFGISILVAGFDGGRPALYQVDPSGLYFRWKATAIGKNFVRTKEFLERRYTEETTEADDIGTVISAFKEYSESEVTEDSLAIGVLSYSSPDPNFNADTTP</sequence>